<dbReference type="Gene3D" id="2.70.70.10">
    <property type="entry name" value="Glucose Permease (Domain IIA)"/>
    <property type="match status" value="1"/>
</dbReference>
<reference evidence="1" key="2">
    <citation type="submission" date="2024-06" db="EMBL/GenBank/DDBJ databases">
        <authorList>
            <person name="Plum-Jensen L.E."/>
            <person name="Schramm A."/>
            <person name="Marshall I.P.G."/>
        </authorList>
    </citation>
    <scope>NUCLEOTIDE SEQUENCE</scope>
    <source>
        <strain evidence="1">Rat1</strain>
    </source>
</reference>
<dbReference type="AlphaFoldDB" id="A0AAU8LWP8"/>
<organism evidence="1">
    <name type="scientific">Candidatus Electrothrix aestuarii</name>
    <dbReference type="NCBI Taxonomy" id="3062594"/>
    <lineage>
        <taxon>Bacteria</taxon>
        <taxon>Pseudomonadati</taxon>
        <taxon>Thermodesulfobacteriota</taxon>
        <taxon>Desulfobulbia</taxon>
        <taxon>Desulfobulbales</taxon>
        <taxon>Desulfobulbaceae</taxon>
        <taxon>Candidatus Electrothrix</taxon>
    </lineage>
</organism>
<accession>A0AAU8LWP8</accession>
<protein>
    <recommendedName>
        <fullName evidence="2">Peptidase family M23</fullName>
    </recommendedName>
</protein>
<evidence type="ECO:0000313" key="1">
    <source>
        <dbReference type="EMBL" id="XCN73656.1"/>
    </source>
</evidence>
<reference evidence="1" key="1">
    <citation type="journal article" date="2024" name="Syst. Appl. Microbiol.">
        <title>First single-strain enrichments of Electrothrix cable bacteria, description of E. aestuarii sp. nov. and E. rattekaaiensis sp. nov., and proposal of a cable bacteria taxonomy following the rules of the SeqCode.</title>
        <authorList>
            <person name="Plum-Jensen L.E."/>
            <person name="Schramm A."/>
            <person name="Marshall I.P.G."/>
        </authorList>
    </citation>
    <scope>NUCLEOTIDE SEQUENCE</scope>
    <source>
        <strain evidence="1">Rat1</strain>
    </source>
</reference>
<dbReference type="InterPro" id="IPR011055">
    <property type="entry name" value="Dup_hybrid_motif"/>
</dbReference>
<gene>
    <name evidence="1" type="ORF">Q3M24_02570</name>
</gene>
<evidence type="ECO:0008006" key="2">
    <source>
        <dbReference type="Google" id="ProtNLM"/>
    </source>
</evidence>
<dbReference type="EMBL" id="CP159373">
    <property type="protein sequence ID" value="XCN73656.1"/>
    <property type="molecule type" value="Genomic_DNA"/>
</dbReference>
<sequence length="191" mass="22087">MSSWISLFTERLTRCNPALEETFRLWFWPIGTCLGDKQLWWGKQKKRHTPHEGVDLAYYMDKKGRKQQVDPGLRIPTLFAGMAVQLHQDFLNWSVYIRHEQFCRDDAVLHTVYGHVQPNEGLDRGQEFGTGESVALLEGYAQSTAPVHLHFTIAWVPKDLPSQELSWQMLNEHEHITLVDPLAECEVELSS</sequence>
<dbReference type="KEGG" id="eaj:Q3M24_02570"/>
<name>A0AAU8LWP8_9BACT</name>
<proteinExistence type="predicted"/>